<keyword evidence="9" id="KW-1185">Reference proteome</keyword>
<evidence type="ECO:0000259" key="7">
    <source>
        <dbReference type="Pfam" id="PF01490"/>
    </source>
</evidence>
<protein>
    <submittedName>
        <fullName evidence="8">Putative amino acid transporter, transmembrane domain-containing protein</fullName>
    </submittedName>
</protein>
<keyword evidence="3 8" id="KW-0812">Transmembrane</keyword>
<comment type="subcellular location">
    <subcellularLocation>
        <location evidence="1">Membrane</location>
    </subcellularLocation>
</comment>
<dbReference type="Gramene" id="PRQ31682">
    <property type="protein sequence ID" value="PRQ31682"/>
    <property type="gene ID" value="RchiOBHm_Chr5g0038181"/>
</dbReference>
<keyword evidence="4" id="KW-0029">Amino-acid transport</keyword>
<evidence type="ECO:0000256" key="5">
    <source>
        <dbReference type="ARBA" id="ARBA00022989"/>
    </source>
</evidence>
<keyword evidence="6" id="KW-0472">Membrane</keyword>
<dbReference type="Proteomes" id="UP000238479">
    <property type="component" value="Chromosome 5"/>
</dbReference>
<dbReference type="GO" id="GO:0016020">
    <property type="term" value="C:membrane"/>
    <property type="evidence" value="ECO:0007669"/>
    <property type="project" value="UniProtKB-SubCell"/>
</dbReference>
<proteinExistence type="predicted"/>
<sequence>MMAIKRSNYCFHRSGGKDPCHINSNPYMIAFGIMQIVLSQIPNFDQLWRLSIVAAAITTRKVVYHNITITKCSKYSTYSFPQRVIWSIELLKFEIILDIADSIGKF</sequence>
<dbReference type="AlphaFoldDB" id="A0A2P6QBY2"/>
<accession>A0A2P6QBY2</accession>
<dbReference type="GO" id="GO:0006865">
    <property type="term" value="P:amino acid transport"/>
    <property type="evidence" value="ECO:0007669"/>
    <property type="project" value="UniProtKB-KW"/>
</dbReference>
<evidence type="ECO:0000313" key="9">
    <source>
        <dbReference type="Proteomes" id="UP000238479"/>
    </source>
</evidence>
<comment type="caution">
    <text evidence="8">The sequence shown here is derived from an EMBL/GenBank/DDBJ whole genome shotgun (WGS) entry which is preliminary data.</text>
</comment>
<evidence type="ECO:0000256" key="6">
    <source>
        <dbReference type="ARBA" id="ARBA00023136"/>
    </source>
</evidence>
<gene>
    <name evidence="8" type="ORF">RchiOBHm_Chr5g0038181</name>
</gene>
<keyword evidence="5" id="KW-1133">Transmembrane helix</keyword>
<evidence type="ECO:0000256" key="4">
    <source>
        <dbReference type="ARBA" id="ARBA00022970"/>
    </source>
</evidence>
<evidence type="ECO:0000256" key="2">
    <source>
        <dbReference type="ARBA" id="ARBA00022448"/>
    </source>
</evidence>
<evidence type="ECO:0000313" key="8">
    <source>
        <dbReference type="EMBL" id="PRQ31682.1"/>
    </source>
</evidence>
<dbReference type="EMBL" id="PDCK01000043">
    <property type="protein sequence ID" value="PRQ31682.1"/>
    <property type="molecule type" value="Genomic_DNA"/>
</dbReference>
<organism evidence="8 9">
    <name type="scientific">Rosa chinensis</name>
    <name type="common">China rose</name>
    <dbReference type="NCBI Taxonomy" id="74649"/>
    <lineage>
        <taxon>Eukaryota</taxon>
        <taxon>Viridiplantae</taxon>
        <taxon>Streptophyta</taxon>
        <taxon>Embryophyta</taxon>
        <taxon>Tracheophyta</taxon>
        <taxon>Spermatophyta</taxon>
        <taxon>Magnoliopsida</taxon>
        <taxon>eudicotyledons</taxon>
        <taxon>Gunneridae</taxon>
        <taxon>Pentapetalae</taxon>
        <taxon>rosids</taxon>
        <taxon>fabids</taxon>
        <taxon>Rosales</taxon>
        <taxon>Rosaceae</taxon>
        <taxon>Rosoideae</taxon>
        <taxon>Rosoideae incertae sedis</taxon>
        <taxon>Rosa</taxon>
    </lineage>
</organism>
<feature type="domain" description="Amino acid transporter transmembrane" evidence="7">
    <location>
        <begin position="8"/>
        <end position="85"/>
    </location>
</feature>
<name>A0A2P6QBY2_ROSCH</name>
<dbReference type="STRING" id="74649.A0A2P6QBY2"/>
<dbReference type="InterPro" id="IPR013057">
    <property type="entry name" value="AA_transpt_TM"/>
</dbReference>
<keyword evidence="2" id="KW-0813">Transport</keyword>
<reference evidence="8 9" key="1">
    <citation type="journal article" date="2018" name="Nat. Genet.">
        <title>The Rosa genome provides new insights in the design of modern roses.</title>
        <authorList>
            <person name="Bendahmane M."/>
        </authorList>
    </citation>
    <scope>NUCLEOTIDE SEQUENCE [LARGE SCALE GENOMIC DNA]</scope>
    <source>
        <strain evidence="9">cv. Old Blush</strain>
    </source>
</reference>
<dbReference type="Pfam" id="PF01490">
    <property type="entry name" value="Aa_trans"/>
    <property type="match status" value="1"/>
</dbReference>
<evidence type="ECO:0000256" key="1">
    <source>
        <dbReference type="ARBA" id="ARBA00004370"/>
    </source>
</evidence>
<evidence type="ECO:0000256" key="3">
    <source>
        <dbReference type="ARBA" id="ARBA00022692"/>
    </source>
</evidence>